<name>A0A1A9URQ2_GLOAU</name>
<evidence type="ECO:0000256" key="1">
    <source>
        <dbReference type="ARBA" id="ARBA00023319"/>
    </source>
</evidence>
<dbReference type="Gene3D" id="2.60.40.10">
    <property type="entry name" value="Immunoglobulins"/>
    <property type="match status" value="1"/>
</dbReference>
<evidence type="ECO:0000313" key="3">
    <source>
        <dbReference type="EnsemblMetazoa" id="GAUT013186-PA"/>
    </source>
</evidence>
<dbReference type="GO" id="GO:0030424">
    <property type="term" value="C:axon"/>
    <property type="evidence" value="ECO:0007669"/>
    <property type="project" value="TreeGrafter"/>
</dbReference>
<protein>
    <submittedName>
        <fullName evidence="3">Ig-like domain-containing protein</fullName>
    </submittedName>
</protein>
<dbReference type="STRING" id="7395.A0A1A9URQ2"/>
<dbReference type="EnsemblMetazoa" id="GAUT013186-RA">
    <property type="protein sequence ID" value="GAUT013186-PA"/>
    <property type="gene ID" value="GAUT013186"/>
</dbReference>
<dbReference type="Pfam" id="PF13927">
    <property type="entry name" value="Ig_3"/>
    <property type="match status" value="1"/>
</dbReference>
<dbReference type="AlphaFoldDB" id="A0A1A9URQ2"/>
<reference evidence="3" key="1">
    <citation type="submission" date="2020-05" db="UniProtKB">
        <authorList>
            <consortium name="EnsemblMetazoa"/>
        </authorList>
    </citation>
    <scope>IDENTIFICATION</scope>
    <source>
        <strain evidence="3">TTRI</strain>
    </source>
</reference>
<dbReference type="InterPro" id="IPR007110">
    <property type="entry name" value="Ig-like_dom"/>
</dbReference>
<feature type="domain" description="Ig-like" evidence="2">
    <location>
        <begin position="8"/>
        <end position="98"/>
    </location>
</feature>
<dbReference type="InterPro" id="IPR003598">
    <property type="entry name" value="Ig_sub2"/>
</dbReference>
<dbReference type="PROSITE" id="PS50835">
    <property type="entry name" value="IG_LIKE"/>
    <property type="match status" value="1"/>
</dbReference>
<dbReference type="GO" id="GO:0007156">
    <property type="term" value="P:homophilic cell adhesion via plasma membrane adhesion molecules"/>
    <property type="evidence" value="ECO:0007669"/>
    <property type="project" value="TreeGrafter"/>
</dbReference>
<keyword evidence="1" id="KW-0393">Immunoglobulin domain</keyword>
<sequence length="106" mass="11618">MMWSMIPPIIEPFAFQDGLAEGMRTRTVCGVSRGDPPLKLLWLKDGEPLPDLLGANVTMLDQYSSLLSIPSLSASHSGEYTCVAKNPAAEIKYTAVLQTSRIRTLH</sequence>
<accession>A0A1A9URQ2</accession>
<dbReference type="PANTHER" id="PTHR10075:SF100">
    <property type="entry name" value="FASCICLIN-2"/>
    <property type="match status" value="1"/>
</dbReference>
<dbReference type="GO" id="GO:0005886">
    <property type="term" value="C:plasma membrane"/>
    <property type="evidence" value="ECO:0007669"/>
    <property type="project" value="TreeGrafter"/>
</dbReference>
<evidence type="ECO:0000259" key="2">
    <source>
        <dbReference type="PROSITE" id="PS50835"/>
    </source>
</evidence>
<dbReference type="GO" id="GO:0070593">
    <property type="term" value="P:dendrite self-avoidance"/>
    <property type="evidence" value="ECO:0007669"/>
    <property type="project" value="TreeGrafter"/>
</dbReference>
<dbReference type="GO" id="GO:0098632">
    <property type="term" value="F:cell-cell adhesion mediator activity"/>
    <property type="evidence" value="ECO:0007669"/>
    <property type="project" value="TreeGrafter"/>
</dbReference>
<dbReference type="SUPFAM" id="SSF48726">
    <property type="entry name" value="Immunoglobulin"/>
    <property type="match status" value="1"/>
</dbReference>
<organism evidence="3 4">
    <name type="scientific">Glossina austeni</name>
    <name type="common">Savannah tsetse fly</name>
    <dbReference type="NCBI Taxonomy" id="7395"/>
    <lineage>
        <taxon>Eukaryota</taxon>
        <taxon>Metazoa</taxon>
        <taxon>Ecdysozoa</taxon>
        <taxon>Arthropoda</taxon>
        <taxon>Hexapoda</taxon>
        <taxon>Insecta</taxon>
        <taxon>Pterygota</taxon>
        <taxon>Neoptera</taxon>
        <taxon>Endopterygota</taxon>
        <taxon>Diptera</taxon>
        <taxon>Brachycera</taxon>
        <taxon>Muscomorpha</taxon>
        <taxon>Hippoboscoidea</taxon>
        <taxon>Glossinidae</taxon>
        <taxon>Glossina</taxon>
    </lineage>
</organism>
<evidence type="ECO:0000313" key="4">
    <source>
        <dbReference type="Proteomes" id="UP000078200"/>
    </source>
</evidence>
<dbReference type="Proteomes" id="UP000078200">
    <property type="component" value="Unassembled WGS sequence"/>
</dbReference>
<dbReference type="VEuPathDB" id="VectorBase:GAUT013186"/>
<dbReference type="PANTHER" id="PTHR10075">
    <property type="entry name" value="BASIGIN RELATED"/>
    <property type="match status" value="1"/>
</dbReference>
<dbReference type="InterPro" id="IPR036179">
    <property type="entry name" value="Ig-like_dom_sf"/>
</dbReference>
<keyword evidence="4" id="KW-1185">Reference proteome</keyword>
<proteinExistence type="predicted"/>
<dbReference type="SMART" id="SM00408">
    <property type="entry name" value="IGc2"/>
    <property type="match status" value="1"/>
</dbReference>
<dbReference type="GO" id="GO:0007411">
    <property type="term" value="P:axon guidance"/>
    <property type="evidence" value="ECO:0007669"/>
    <property type="project" value="TreeGrafter"/>
</dbReference>
<dbReference type="InterPro" id="IPR013783">
    <property type="entry name" value="Ig-like_fold"/>
</dbReference>
<dbReference type="FunFam" id="2.60.40.10:FF:000333">
    <property type="entry name" value="Down syndrome cell adhesion molecule"/>
    <property type="match status" value="1"/>
</dbReference>